<dbReference type="CDD" id="cd00093">
    <property type="entry name" value="HTH_XRE"/>
    <property type="match status" value="1"/>
</dbReference>
<dbReference type="KEGG" id="sted:SPTER_40860"/>
<dbReference type="GO" id="GO:0003677">
    <property type="term" value="F:DNA binding"/>
    <property type="evidence" value="ECO:0007669"/>
    <property type="project" value="InterPro"/>
</dbReference>
<feature type="region of interest" description="Disordered" evidence="1">
    <location>
        <begin position="49"/>
        <end position="72"/>
    </location>
</feature>
<dbReference type="RefSeq" id="WP_144352027.1">
    <property type="nucleotide sequence ID" value="NZ_CP036259.1"/>
</dbReference>
<protein>
    <submittedName>
        <fullName evidence="3">Helix-turn-helix protein</fullName>
    </submittedName>
</protein>
<evidence type="ECO:0000256" key="1">
    <source>
        <dbReference type="SAM" id="MobiDB-lite"/>
    </source>
</evidence>
<dbReference type="Proteomes" id="UP000320776">
    <property type="component" value="Chromosome"/>
</dbReference>
<proteinExistence type="predicted"/>
<evidence type="ECO:0000313" key="3">
    <source>
        <dbReference type="EMBL" id="QDR82657.1"/>
    </source>
</evidence>
<evidence type="ECO:0000259" key="2">
    <source>
        <dbReference type="PROSITE" id="PS50943"/>
    </source>
</evidence>
<evidence type="ECO:0000313" key="4">
    <source>
        <dbReference type="Proteomes" id="UP000320776"/>
    </source>
</evidence>
<dbReference type="InterPro" id="IPR010982">
    <property type="entry name" value="Lambda_DNA-bd_dom_sf"/>
</dbReference>
<dbReference type="EMBL" id="CP036259">
    <property type="protein sequence ID" value="QDR82657.1"/>
    <property type="molecule type" value="Genomic_DNA"/>
</dbReference>
<feature type="domain" description="HTH cro/C1-type" evidence="2">
    <location>
        <begin position="1"/>
        <end position="47"/>
    </location>
</feature>
<dbReference type="AlphaFoldDB" id="A0A517DZ71"/>
<dbReference type="OrthoDB" id="2224162at2"/>
<sequence length="72" mass="7644">MSQQALERAARVPQSSISRIEKGTLGNPGIETVRRIAAALEVTVNDLLEASPAGNPTPASQEPAGQYLLWTD</sequence>
<dbReference type="Gene3D" id="1.10.260.40">
    <property type="entry name" value="lambda repressor-like DNA-binding domains"/>
    <property type="match status" value="1"/>
</dbReference>
<dbReference type="Pfam" id="PF01381">
    <property type="entry name" value="HTH_3"/>
    <property type="match status" value="1"/>
</dbReference>
<gene>
    <name evidence="3" type="ORF">SPTER_40860</name>
</gene>
<dbReference type="PROSITE" id="PS50943">
    <property type="entry name" value="HTH_CROC1"/>
    <property type="match status" value="1"/>
</dbReference>
<keyword evidence="4" id="KW-1185">Reference proteome</keyword>
<dbReference type="InterPro" id="IPR001387">
    <property type="entry name" value="Cro/C1-type_HTH"/>
</dbReference>
<reference evidence="3 4" key="1">
    <citation type="submission" date="2019-02" db="EMBL/GenBank/DDBJ databases">
        <title>Closed genome of Sporomusa termitida DSM 4440.</title>
        <authorList>
            <person name="Poehlein A."/>
            <person name="Daniel R."/>
        </authorList>
    </citation>
    <scope>NUCLEOTIDE SEQUENCE [LARGE SCALE GENOMIC DNA]</scope>
    <source>
        <strain evidence="3 4">DSM 4440</strain>
    </source>
</reference>
<accession>A0A517DZ71</accession>
<name>A0A517DZ71_9FIRM</name>
<dbReference type="SUPFAM" id="SSF47413">
    <property type="entry name" value="lambda repressor-like DNA-binding domains"/>
    <property type="match status" value="1"/>
</dbReference>
<organism evidence="3 4">
    <name type="scientific">Sporomusa termitida</name>
    <dbReference type="NCBI Taxonomy" id="2377"/>
    <lineage>
        <taxon>Bacteria</taxon>
        <taxon>Bacillati</taxon>
        <taxon>Bacillota</taxon>
        <taxon>Negativicutes</taxon>
        <taxon>Selenomonadales</taxon>
        <taxon>Sporomusaceae</taxon>
        <taxon>Sporomusa</taxon>
    </lineage>
</organism>